<accession>A0ABQ6IFH9</accession>
<keyword evidence="4 5" id="KW-0472">Membrane</keyword>
<feature type="transmembrane region" description="Helical" evidence="5">
    <location>
        <begin position="156"/>
        <end position="176"/>
    </location>
</feature>
<evidence type="ECO:0000256" key="4">
    <source>
        <dbReference type="ARBA" id="ARBA00023136"/>
    </source>
</evidence>
<dbReference type="SUPFAM" id="SSF103473">
    <property type="entry name" value="MFS general substrate transporter"/>
    <property type="match status" value="1"/>
</dbReference>
<dbReference type="EMBL" id="BSUN01000001">
    <property type="protein sequence ID" value="GMA35912.1"/>
    <property type="molecule type" value="Genomic_DNA"/>
</dbReference>
<feature type="transmembrane region" description="Helical" evidence="5">
    <location>
        <begin position="93"/>
        <end position="116"/>
    </location>
</feature>
<evidence type="ECO:0000256" key="2">
    <source>
        <dbReference type="ARBA" id="ARBA00022692"/>
    </source>
</evidence>
<evidence type="ECO:0000313" key="6">
    <source>
        <dbReference type="EMBL" id="GMA35912.1"/>
    </source>
</evidence>
<sequence>MGLIAIPLILGVLHESRGDRVRLDLLGLALGMAGVFGLVFGIVRGNEAGWTSPQVLTGLVGGTVLMAAFLAWERRVSAPLLPLGLFRDRSFTVANAVGLIFSLGMFGSIFILIQYLQVVQGYSPLRAGVMTMPWTMAPLVVAPITGMLMPRLGTRVLIVWGLAAQAVGLAWIALVMTPTTAYATFVPAFVLSGVGMALVFAPSATAVLAHMREEDHAKASGTNSTLREIGVALGIAVLTAVFTGAGGEFTPTGYTDAAVTAVSVGAGFLALATVVGLALPRHSRARGSGRDTATAPAADAVAAPASIPAGA</sequence>
<dbReference type="PANTHER" id="PTHR42718">
    <property type="entry name" value="MAJOR FACILITATOR SUPERFAMILY MULTIDRUG TRANSPORTER MFSC"/>
    <property type="match status" value="1"/>
</dbReference>
<proteinExistence type="predicted"/>
<comment type="subcellular location">
    <subcellularLocation>
        <location evidence="1">Membrane</location>
        <topology evidence="1">Multi-pass membrane protein</topology>
    </subcellularLocation>
</comment>
<dbReference type="Proteomes" id="UP001157125">
    <property type="component" value="Unassembled WGS sequence"/>
</dbReference>
<protein>
    <recommendedName>
        <fullName evidence="8">Major Facilitator Superfamily protein</fullName>
    </recommendedName>
</protein>
<feature type="transmembrane region" description="Helical" evidence="5">
    <location>
        <begin position="258"/>
        <end position="280"/>
    </location>
</feature>
<feature type="transmembrane region" description="Helical" evidence="5">
    <location>
        <begin position="229"/>
        <end position="246"/>
    </location>
</feature>
<keyword evidence="7" id="KW-1185">Reference proteome</keyword>
<dbReference type="Pfam" id="PF07690">
    <property type="entry name" value="MFS_1"/>
    <property type="match status" value="1"/>
</dbReference>
<feature type="transmembrane region" description="Helical" evidence="5">
    <location>
        <begin position="128"/>
        <end position="149"/>
    </location>
</feature>
<feature type="transmembrane region" description="Helical" evidence="5">
    <location>
        <begin position="25"/>
        <end position="43"/>
    </location>
</feature>
<organism evidence="6 7">
    <name type="scientific">Demequina litorisediminis</name>
    <dbReference type="NCBI Taxonomy" id="1849022"/>
    <lineage>
        <taxon>Bacteria</taxon>
        <taxon>Bacillati</taxon>
        <taxon>Actinomycetota</taxon>
        <taxon>Actinomycetes</taxon>
        <taxon>Micrococcales</taxon>
        <taxon>Demequinaceae</taxon>
        <taxon>Demequina</taxon>
    </lineage>
</organism>
<gene>
    <name evidence="6" type="ORF">GCM10025876_21160</name>
</gene>
<evidence type="ECO:0008006" key="8">
    <source>
        <dbReference type="Google" id="ProtNLM"/>
    </source>
</evidence>
<evidence type="ECO:0000313" key="7">
    <source>
        <dbReference type="Proteomes" id="UP001157125"/>
    </source>
</evidence>
<evidence type="ECO:0000256" key="5">
    <source>
        <dbReference type="SAM" id="Phobius"/>
    </source>
</evidence>
<evidence type="ECO:0000256" key="1">
    <source>
        <dbReference type="ARBA" id="ARBA00004141"/>
    </source>
</evidence>
<dbReference type="InterPro" id="IPR011701">
    <property type="entry name" value="MFS"/>
</dbReference>
<dbReference type="PANTHER" id="PTHR42718:SF42">
    <property type="entry name" value="EXPORT PROTEIN"/>
    <property type="match status" value="1"/>
</dbReference>
<name>A0ABQ6IFH9_9MICO</name>
<comment type="caution">
    <text evidence="6">The sequence shown here is derived from an EMBL/GenBank/DDBJ whole genome shotgun (WGS) entry which is preliminary data.</text>
</comment>
<keyword evidence="3 5" id="KW-1133">Transmembrane helix</keyword>
<evidence type="ECO:0000256" key="3">
    <source>
        <dbReference type="ARBA" id="ARBA00022989"/>
    </source>
</evidence>
<reference evidence="7" key="1">
    <citation type="journal article" date="2019" name="Int. J. Syst. Evol. Microbiol.">
        <title>The Global Catalogue of Microorganisms (GCM) 10K type strain sequencing project: providing services to taxonomists for standard genome sequencing and annotation.</title>
        <authorList>
            <consortium name="The Broad Institute Genomics Platform"/>
            <consortium name="The Broad Institute Genome Sequencing Center for Infectious Disease"/>
            <person name="Wu L."/>
            <person name="Ma J."/>
        </authorList>
    </citation>
    <scope>NUCLEOTIDE SEQUENCE [LARGE SCALE GENOMIC DNA]</scope>
    <source>
        <strain evidence="7">NBRC 112299</strain>
    </source>
</reference>
<feature type="transmembrane region" description="Helical" evidence="5">
    <location>
        <begin position="55"/>
        <end position="72"/>
    </location>
</feature>
<dbReference type="InterPro" id="IPR036259">
    <property type="entry name" value="MFS_trans_sf"/>
</dbReference>
<keyword evidence="2 5" id="KW-0812">Transmembrane</keyword>
<dbReference type="RefSeq" id="WP_284328283.1">
    <property type="nucleotide sequence ID" value="NZ_BSUN01000001.1"/>
</dbReference>
<feature type="transmembrane region" description="Helical" evidence="5">
    <location>
        <begin position="182"/>
        <end position="208"/>
    </location>
</feature>
<dbReference type="Gene3D" id="1.20.1250.20">
    <property type="entry name" value="MFS general substrate transporter like domains"/>
    <property type="match status" value="1"/>
</dbReference>